<accession>A0ABQ5AVY5</accession>
<sequence length="474" mass="52237">MLVTSSPCSSPICRIFVSPSLFVLSVSAPVSASAGDRESQTALADVSSCGCAEGPGNGYMKKDKSQAKTDKIGHENEKSTKSQGQIYTRISRTNPGPLNGPASQGLEGSAQGYIKSSPHSQWSYLGKEQEEQAAQSFTLNWNVPMIDDDEEDEHLSTIPETESNEVIKSSVEDLVPIPSESKGISEDICDVPFCDIDYFDAEFGLNNSLLSRDISITSPKIDFLPEEFAGELDLIDPILPGIDEDDFDEEEGAIGIDIFQIEDEILREKLLNVNLLIDKIEALNLTPSIPFVLKYPSSSPIPVVDSDVLIEEVDTFLISKDSIPPDIESDFDSKGDIVFLNDLLNDDPIPEYERFTFDIEPDAPIINNFDELNEDKCFDPGGGEIVFPQMLKMTIPSHFSFGLFSRFSPTLRIPLYFSPPGVKTPFLTPTSPLRTGGISSGWNFYDCPDFEDSRARCFAHRSLALQSLACFFID</sequence>
<feature type="region of interest" description="Disordered" evidence="1">
    <location>
        <begin position="60"/>
        <end position="112"/>
    </location>
</feature>
<feature type="compositionally biased region" description="Polar residues" evidence="1">
    <location>
        <begin position="81"/>
        <end position="96"/>
    </location>
</feature>
<organism evidence="2 3">
    <name type="scientific">Tanacetum coccineum</name>
    <dbReference type="NCBI Taxonomy" id="301880"/>
    <lineage>
        <taxon>Eukaryota</taxon>
        <taxon>Viridiplantae</taxon>
        <taxon>Streptophyta</taxon>
        <taxon>Embryophyta</taxon>
        <taxon>Tracheophyta</taxon>
        <taxon>Spermatophyta</taxon>
        <taxon>Magnoliopsida</taxon>
        <taxon>eudicotyledons</taxon>
        <taxon>Gunneridae</taxon>
        <taxon>Pentapetalae</taxon>
        <taxon>asterids</taxon>
        <taxon>campanulids</taxon>
        <taxon>Asterales</taxon>
        <taxon>Asteraceae</taxon>
        <taxon>Asteroideae</taxon>
        <taxon>Anthemideae</taxon>
        <taxon>Anthemidinae</taxon>
        <taxon>Tanacetum</taxon>
    </lineage>
</organism>
<gene>
    <name evidence="2" type="ORF">Tco_0840908</name>
</gene>
<reference evidence="2" key="1">
    <citation type="journal article" date="2022" name="Int. J. Mol. Sci.">
        <title>Draft Genome of Tanacetum Coccineum: Genomic Comparison of Closely Related Tanacetum-Family Plants.</title>
        <authorList>
            <person name="Yamashiro T."/>
            <person name="Shiraishi A."/>
            <person name="Nakayama K."/>
            <person name="Satake H."/>
        </authorList>
    </citation>
    <scope>NUCLEOTIDE SEQUENCE</scope>
</reference>
<evidence type="ECO:0000313" key="2">
    <source>
        <dbReference type="EMBL" id="GJT06446.1"/>
    </source>
</evidence>
<comment type="caution">
    <text evidence="2">The sequence shown here is derived from an EMBL/GenBank/DDBJ whole genome shotgun (WGS) entry which is preliminary data.</text>
</comment>
<keyword evidence="3" id="KW-1185">Reference proteome</keyword>
<protein>
    <submittedName>
        <fullName evidence="2">Uncharacterized protein</fullName>
    </submittedName>
</protein>
<name>A0ABQ5AVY5_9ASTR</name>
<reference evidence="2" key="2">
    <citation type="submission" date="2022-01" db="EMBL/GenBank/DDBJ databases">
        <authorList>
            <person name="Yamashiro T."/>
            <person name="Shiraishi A."/>
            <person name="Satake H."/>
            <person name="Nakayama K."/>
        </authorList>
    </citation>
    <scope>NUCLEOTIDE SEQUENCE</scope>
</reference>
<evidence type="ECO:0000313" key="3">
    <source>
        <dbReference type="Proteomes" id="UP001151760"/>
    </source>
</evidence>
<evidence type="ECO:0000256" key="1">
    <source>
        <dbReference type="SAM" id="MobiDB-lite"/>
    </source>
</evidence>
<feature type="compositionally biased region" description="Basic and acidic residues" evidence="1">
    <location>
        <begin position="60"/>
        <end position="80"/>
    </location>
</feature>
<dbReference type="EMBL" id="BQNB010012669">
    <property type="protein sequence ID" value="GJT06446.1"/>
    <property type="molecule type" value="Genomic_DNA"/>
</dbReference>
<proteinExistence type="predicted"/>
<dbReference type="Proteomes" id="UP001151760">
    <property type="component" value="Unassembled WGS sequence"/>
</dbReference>